<accession>A0A367R8W2</accession>
<dbReference type="Proteomes" id="UP000252085">
    <property type="component" value="Unassembled WGS sequence"/>
</dbReference>
<evidence type="ECO:0000259" key="1">
    <source>
        <dbReference type="Pfam" id="PF08486"/>
    </source>
</evidence>
<dbReference type="PANTHER" id="PTHR30032">
    <property type="entry name" value="N-ACETYLMURAMOYL-L-ALANINE AMIDASE-RELATED"/>
    <property type="match status" value="1"/>
</dbReference>
<dbReference type="NCBIfam" id="TIGR02669">
    <property type="entry name" value="SpoIID_LytB"/>
    <property type="match status" value="1"/>
</dbReference>
<reference evidence="2 3" key="1">
    <citation type="submission" date="2016-04" db="EMBL/GenBank/DDBJ databases">
        <authorList>
            <person name="Evans L.H."/>
            <person name="Alamgir A."/>
            <person name="Owens N."/>
            <person name="Weber N.D."/>
            <person name="Virtaneva K."/>
            <person name="Barbian K."/>
            <person name="Babar A."/>
            <person name="Rosenke K."/>
        </authorList>
    </citation>
    <scope>NUCLEOTIDE SEQUENCE [LARGE SCALE GENOMIC DNA]</scope>
    <source>
        <strain evidence="2">NIES-2108</strain>
    </source>
</reference>
<feature type="domain" description="Sporulation stage II protein D amidase enhancer LytB N-terminal" evidence="1">
    <location>
        <begin position="126"/>
        <end position="218"/>
    </location>
</feature>
<name>A0A367R8W2_NOSPU</name>
<protein>
    <submittedName>
        <fullName evidence="2">Sporulation protein</fullName>
    </submittedName>
</protein>
<dbReference type="EMBL" id="LXQE01000165">
    <property type="protein sequence ID" value="RCJ32559.1"/>
    <property type="molecule type" value="Genomic_DNA"/>
</dbReference>
<dbReference type="InterPro" id="IPR013486">
    <property type="entry name" value="SpoIID/LytB"/>
</dbReference>
<dbReference type="InterPro" id="IPR013693">
    <property type="entry name" value="SpoIID/LytB_N"/>
</dbReference>
<dbReference type="GO" id="GO:0030435">
    <property type="term" value="P:sporulation resulting in formation of a cellular spore"/>
    <property type="evidence" value="ECO:0007669"/>
    <property type="project" value="InterPro"/>
</dbReference>
<gene>
    <name evidence="2" type="ORF">A6769_27925</name>
</gene>
<sequence>MLHKKCQFLLNALFAQMKVGHWWISALLWMTLATPTKASVILRIAIERGVNQVTLGSSTTALVKDSTGQTLGKLPAMSSFYASSVPGGVALDKWQSGLFWIEPTGKGFVYIGEHWYRGRTLVVPTEKGLTAVNWVDDQEYLYSVVGGEMDTEWPAEALKAQAVAARTFAFYEREKQRNNPVYDLGDSPDHWQNYKGVINETPSTYAAVDATDKQVLTYEDSIILSVFHDCSGGHTENVEDVWGSHEPYLRAVEDYDQNVSECKWVKTFSQREISALVSSVGNVLDMIPQTYSPFGSVKALKIVGDKATIVLRGEKVRTALKIKSTHFILTKAANGSFILQGLGFGHALGMSQWGAYNLAKRGVNYLQILGHYYQGVALSTINPK</sequence>
<organism evidence="2 3">
    <name type="scientific">Nostoc punctiforme NIES-2108</name>
    <dbReference type="NCBI Taxonomy" id="1356359"/>
    <lineage>
        <taxon>Bacteria</taxon>
        <taxon>Bacillati</taxon>
        <taxon>Cyanobacteriota</taxon>
        <taxon>Cyanophyceae</taxon>
        <taxon>Nostocales</taxon>
        <taxon>Nostocaceae</taxon>
        <taxon>Nostoc</taxon>
    </lineage>
</organism>
<dbReference type="InterPro" id="IPR051922">
    <property type="entry name" value="Bact_Sporulation_Assoc"/>
</dbReference>
<dbReference type="Pfam" id="PF08486">
    <property type="entry name" value="SpoIID"/>
    <property type="match status" value="1"/>
</dbReference>
<dbReference type="GO" id="GO:0030288">
    <property type="term" value="C:outer membrane-bounded periplasmic space"/>
    <property type="evidence" value="ECO:0007669"/>
    <property type="project" value="TreeGrafter"/>
</dbReference>
<evidence type="ECO:0000313" key="2">
    <source>
        <dbReference type="EMBL" id="RCJ32559.1"/>
    </source>
</evidence>
<evidence type="ECO:0000313" key="3">
    <source>
        <dbReference type="Proteomes" id="UP000252085"/>
    </source>
</evidence>
<comment type="caution">
    <text evidence="2">The sequence shown here is derived from an EMBL/GenBank/DDBJ whole genome shotgun (WGS) entry which is preliminary data.</text>
</comment>
<proteinExistence type="predicted"/>
<dbReference type="PANTHER" id="PTHR30032:SF4">
    <property type="entry name" value="AMIDASE ENHANCER"/>
    <property type="match status" value="1"/>
</dbReference>
<dbReference type="AlphaFoldDB" id="A0A367R8W2"/>